<dbReference type="InterPro" id="IPR036047">
    <property type="entry name" value="F-box-like_dom_sf"/>
</dbReference>
<dbReference type="Proteomes" id="UP000316621">
    <property type="component" value="Chromosome 7"/>
</dbReference>
<dbReference type="EMBL" id="CM010721">
    <property type="protein sequence ID" value="RZC71864.1"/>
    <property type="molecule type" value="Genomic_DNA"/>
</dbReference>
<sequence>LSSASSSVLVADNVDLLRQILLCLPVKSLLKFKSVSKEWISLISDSHFVLEYHILQKSISPLVSRLFILQVTITLPLKPYLYDVVGRRDVGQVPFKTFIYFLNGRQPTDQPVVPFETLAIKNDPSDIKIIHSCNGLFVCSSYNTVNLIFDPLKSNDYEVVYIWSYNHEDSYQIEIYSSKTDSWKLCGVGFSALMHIFWNGSLHWTNANCSIYFGIDQETMKTMPPPPMLVDEWDIEKVICEYFGECNGHLYFIEVYHFSPPLFDIYEMDDGYTGWYAKYHVDIQELTNAYP</sequence>
<feature type="non-terminal residue" evidence="2">
    <location>
        <position position="1"/>
    </location>
</feature>
<feature type="domain" description="F-box" evidence="1">
    <location>
        <begin position="15"/>
        <end position="48"/>
    </location>
</feature>
<dbReference type="PANTHER" id="PTHR35546:SF115">
    <property type="entry name" value="F-BOX DOMAIN-CONTAINING PROTEIN"/>
    <property type="match status" value="1"/>
</dbReference>
<keyword evidence="3" id="KW-1185">Reference proteome</keyword>
<dbReference type="AlphaFoldDB" id="A0A4Y7KES0"/>
<evidence type="ECO:0000313" key="3">
    <source>
        <dbReference type="Proteomes" id="UP000316621"/>
    </source>
</evidence>
<organism evidence="2 3">
    <name type="scientific">Papaver somniferum</name>
    <name type="common">Opium poppy</name>
    <dbReference type="NCBI Taxonomy" id="3469"/>
    <lineage>
        <taxon>Eukaryota</taxon>
        <taxon>Viridiplantae</taxon>
        <taxon>Streptophyta</taxon>
        <taxon>Embryophyta</taxon>
        <taxon>Tracheophyta</taxon>
        <taxon>Spermatophyta</taxon>
        <taxon>Magnoliopsida</taxon>
        <taxon>Ranunculales</taxon>
        <taxon>Papaveraceae</taxon>
        <taxon>Papaveroideae</taxon>
        <taxon>Papaver</taxon>
    </lineage>
</organism>
<dbReference type="OMA" id="MYSSETH"/>
<accession>A0A4Y7KES0</accession>
<proteinExistence type="predicted"/>
<reference evidence="2 3" key="1">
    <citation type="journal article" date="2018" name="Science">
        <title>The opium poppy genome and morphinan production.</title>
        <authorList>
            <person name="Guo L."/>
            <person name="Winzer T."/>
            <person name="Yang X."/>
            <person name="Li Y."/>
            <person name="Ning Z."/>
            <person name="He Z."/>
            <person name="Teodor R."/>
            <person name="Lu Y."/>
            <person name="Bowser T.A."/>
            <person name="Graham I.A."/>
            <person name="Ye K."/>
        </authorList>
    </citation>
    <scope>NUCLEOTIDE SEQUENCE [LARGE SCALE GENOMIC DNA]</scope>
    <source>
        <strain evidence="3">cv. HN1</strain>
        <tissue evidence="2">Leaves</tissue>
    </source>
</reference>
<dbReference type="SUPFAM" id="SSF81383">
    <property type="entry name" value="F-box domain"/>
    <property type="match status" value="1"/>
</dbReference>
<gene>
    <name evidence="2" type="ORF">C5167_035666</name>
</gene>
<dbReference type="InterPro" id="IPR055290">
    <property type="entry name" value="At3g26010-like"/>
</dbReference>
<dbReference type="Gramene" id="RZC71864">
    <property type="protein sequence ID" value="RZC71864"/>
    <property type="gene ID" value="C5167_035666"/>
</dbReference>
<evidence type="ECO:0000313" key="2">
    <source>
        <dbReference type="EMBL" id="RZC71864.1"/>
    </source>
</evidence>
<dbReference type="InterPro" id="IPR001810">
    <property type="entry name" value="F-box_dom"/>
</dbReference>
<dbReference type="PANTHER" id="PTHR35546">
    <property type="entry name" value="F-BOX PROTEIN INTERACTION DOMAIN PROTEIN-RELATED"/>
    <property type="match status" value="1"/>
</dbReference>
<name>A0A4Y7KES0_PAPSO</name>
<dbReference type="Pfam" id="PF00646">
    <property type="entry name" value="F-box"/>
    <property type="match status" value="1"/>
</dbReference>
<protein>
    <recommendedName>
        <fullName evidence="1">F-box domain-containing protein</fullName>
    </recommendedName>
</protein>
<dbReference type="STRING" id="3469.A0A4Y7KES0"/>
<evidence type="ECO:0000259" key="1">
    <source>
        <dbReference type="Pfam" id="PF00646"/>
    </source>
</evidence>